<evidence type="ECO:0000313" key="1">
    <source>
        <dbReference type="EMBL" id="KAH7847249.1"/>
    </source>
</evidence>
<sequence>MAGLLAWAADVVGAGGHSNDEDDANATIPLVFTPEQQHYVRELDLRAASLNRSIQDLRLRLPPPDISQRLPHLHAHSLASNAALALQLNAHSTTKEQAQLREVTLQEENAAFEEAISNCGNKIQEKLQEANLLQTKLQEMDLTEKILKAELDNAIAALDDRQSEKSGELLIDSETTGKTQEVTEDSESDLLGKLENKKKELGAMEETVQNLEKKWSKVQENALKQPSPAQREKMLDKQLHSLIEQLATKQAQAEGLVSEIHLKEMELERLSGLWKRLETSTVEANTARNRLGRSNSGYIVDPHHRPNSHTAGRSETLQRLMLLRSAFVVYILALHILVFIKISF</sequence>
<keyword evidence="2" id="KW-1185">Reference proteome</keyword>
<dbReference type="EMBL" id="CM037155">
    <property type="protein sequence ID" value="KAH7847249.1"/>
    <property type="molecule type" value="Genomic_DNA"/>
</dbReference>
<dbReference type="Proteomes" id="UP000828048">
    <property type="component" value="Chromosome 5"/>
</dbReference>
<proteinExistence type="predicted"/>
<comment type="caution">
    <text evidence="1">The sequence shown here is derived from an EMBL/GenBank/DDBJ whole genome shotgun (WGS) entry which is preliminary data.</text>
</comment>
<accession>A0ACB7Y1C8</accession>
<evidence type="ECO:0000313" key="2">
    <source>
        <dbReference type="Proteomes" id="UP000828048"/>
    </source>
</evidence>
<reference evidence="1 2" key="1">
    <citation type="journal article" date="2021" name="Hortic Res">
        <title>High-quality reference genome and annotation aids understanding of berry development for evergreen blueberry (Vaccinium darrowii).</title>
        <authorList>
            <person name="Yu J."/>
            <person name="Hulse-Kemp A.M."/>
            <person name="Babiker E."/>
            <person name="Staton M."/>
        </authorList>
    </citation>
    <scope>NUCLEOTIDE SEQUENCE [LARGE SCALE GENOMIC DNA]</scope>
    <source>
        <strain evidence="2">cv. NJ 8807/NJ 8810</strain>
        <tissue evidence="1">Young leaf</tissue>
    </source>
</reference>
<gene>
    <name evidence="1" type="ORF">Vadar_023720</name>
</gene>
<name>A0ACB7Y1C8_9ERIC</name>
<protein>
    <submittedName>
        <fullName evidence="1">Uncharacterized protein</fullName>
    </submittedName>
</protein>
<organism evidence="1 2">
    <name type="scientific">Vaccinium darrowii</name>
    <dbReference type="NCBI Taxonomy" id="229202"/>
    <lineage>
        <taxon>Eukaryota</taxon>
        <taxon>Viridiplantae</taxon>
        <taxon>Streptophyta</taxon>
        <taxon>Embryophyta</taxon>
        <taxon>Tracheophyta</taxon>
        <taxon>Spermatophyta</taxon>
        <taxon>Magnoliopsida</taxon>
        <taxon>eudicotyledons</taxon>
        <taxon>Gunneridae</taxon>
        <taxon>Pentapetalae</taxon>
        <taxon>asterids</taxon>
        <taxon>Ericales</taxon>
        <taxon>Ericaceae</taxon>
        <taxon>Vaccinioideae</taxon>
        <taxon>Vaccinieae</taxon>
        <taxon>Vaccinium</taxon>
    </lineage>
</organism>